<evidence type="ECO:0000256" key="2">
    <source>
        <dbReference type="ARBA" id="ARBA00003921"/>
    </source>
</evidence>
<dbReference type="NCBIfam" id="NF010478">
    <property type="entry name" value="PRK13903.1"/>
    <property type="match status" value="1"/>
</dbReference>
<keyword evidence="15 17" id="KW-0961">Cell wall biogenesis/degradation</keyword>
<dbReference type="GO" id="GO:0071555">
    <property type="term" value="P:cell wall organization"/>
    <property type="evidence" value="ECO:0007669"/>
    <property type="project" value="UniProtKB-KW"/>
</dbReference>
<evidence type="ECO:0000256" key="12">
    <source>
        <dbReference type="ARBA" id="ARBA00022984"/>
    </source>
</evidence>
<name>A0A285F490_9ACTN</name>
<comment type="subcellular location">
    <subcellularLocation>
        <location evidence="3 17">Cytoplasm</location>
    </subcellularLocation>
</comment>
<keyword evidence="6 17" id="KW-0963">Cytoplasm</keyword>
<evidence type="ECO:0000256" key="11">
    <source>
        <dbReference type="ARBA" id="ARBA00022960"/>
    </source>
</evidence>
<evidence type="ECO:0000256" key="8">
    <source>
        <dbReference type="ARBA" id="ARBA00022630"/>
    </source>
</evidence>
<feature type="active site" evidence="17">
    <location>
        <position position="173"/>
    </location>
</feature>
<dbReference type="EMBL" id="OBDY01000001">
    <property type="protein sequence ID" value="SNY05011.1"/>
    <property type="molecule type" value="Genomic_DNA"/>
</dbReference>
<evidence type="ECO:0000256" key="13">
    <source>
        <dbReference type="ARBA" id="ARBA00023002"/>
    </source>
</evidence>
<evidence type="ECO:0000313" key="19">
    <source>
        <dbReference type="EMBL" id="SNY05011.1"/>
    </source>
</evidence>
<keyword evidence="11 17" id="KW-0133">Cell shape</keyword>
<dbReference type="InterPro" id="IPR006094">
    <property type="entry name" value="Oxid_FAD_bind_N"/>
</dbReference>
<evidence type="ECO:0000256" key="17">
    <source>
        <dbReference type="HAMAP-Rule" id="MF_00037"/>
    </source>
</evidence>
<dbReference type="SUPFAM" id="SSF56176">
    <property type="entry name" value="FAD-binding/transporter-associated domain-like"/>
    <property type="match status" value="1"/>
</dbReference>
<dbReference type="GO" id="GO:0008360">
    <property type="term" value="P:regulation of cell shape"/>
    <property type="evidence" value="ECO:0007669"/>
    <property type="project" value="UniProtKB-KW"/>
</dbReference>
<dbReference type="GO" id="GO:0051301">
    <property type="term" value="P:cell division"/>
    <property type="evidence" value="ECO:0007669"/>
    <property type="project" value="UniProtKB-KW"/>
</dbReference>
<evidence type="ECO:0000256" key="3">
    <source>
        <dbReference type="ARBA" id="ARBA00004496"/>
    </source>
</evidence>
<dbReference type="GO" id="GO:0009252">
    <property type="term" value="P:peptidoglycan biosynthetic process"/>
    <property type="evidence" value="ECO:0007669"/>
    <property type="project" value="UniProtKB-UniRule"/>
</dbReference>
<protein>
    <recommendedName>
        <fullName evidence="17">UDP-N-acetylenolpyruvoylglucosamine reductase</fullName>
        <ecNumber evidence="17">1.3.1.98</ecNumber>
    </recommendedName>
    <alternativeName>
        <fullName evidence="17">UDP-N-acetylmuramate dehydrogenase</fullName>
    </alternativeName>
</protein>
<dbReference type="Proteomes" id="UP000219612">
    <property type="component" value="Unassembled WGS sequence"/>
</dbReference>
<dbReference type="GO" id="GO:0008762">
    <property type="term" value="F:UDP-N-acetylmuramate dehydrogenase activity"/>
    <property type="evidence" value="ECO:0007669"/>
    <property type="project" value="UniProtKB-UniRule"/>
</dbReference>
<dbReference type="OrthoDB" id="9804753at2"/>
<dbReference type="InterPro" id="IPR011601">
    <property type="entry name" value="MurB_C"/>
</dbReference>
<comment type="similarity">
    <text evidence="5 17">Belongs to the MurB family.</text>
</comment>
<proteinExistence type="inferred from homology"/>
<dbReference type="AlphaFoldDB" id="A0A285F490"/>
<dbReference type="InterPro" id="IPR036318">
    <property type="entry name" value="FAD-bd_PCMH-like_sf"/>
</dbReference>
<dbReference type="GO" id="GO:0005829">
    <property type="term" value="C:cytosol"/>
    <property type="evidence" value="ECO:0007669"/>
    <property type="project" value="TreeGrafter"/>
</dbReference>
<dbReference type="PANTHER" id="PTHR21071:SF4">
    <property type="entry name" value="UDP-N-ACETYLENOLPYRUVOYLGLUCOSAMINE REDUCTASE"/>
    <property type="match status" value="1"/>
</dbReference>
<keyword evidence="14 17" id="KW-0131">Cell cycle</keyword>
<dbReference type="EC" id="1.3.1.98" evidence="17"/>
<gene>
    <name evidence="17" type="primary">murB</name>
    <name evidence="19" type="ORF">SAMN05421748_101373</name>
</gene>
<accession>A0A285F490</accession>
<evidence type="ECO:0000256" key="6">
    <source>
        <dbReference type="ARBA" id="ARBA00022490"/>
    </source>
</evidence>
<feature type="domain" description="FAD-binding PCMH-type" evidence="18">
    <location>
        <begin position="33"/>
        <end position="195"/>
    </location>
</feature>
<keyword evidence="12 17" id="KW-0573">Peptidoglycan synthesis</keyword>
<feature type="active site" description="Proton donor" evidence="17">
    <location>
        <position position="250"/>
    </location>
</feature>
<dbReference type="InterPro" id="IPR003170">
    <property type="entry name" value="MurB"/>
</dbReference>
<evidence type="ECO:0000256" key="4">
    <source>
        <dbReference type="ARBA" id="ARBA00004752"/>
    </source>
</evidence>
<reference evidence="19 20" key="1">
    <citation type="submission" date="2017-09" db="EMBL/GenBank/DDBJ databases">
        <authorList>
            <person name="Ehlers B."/>
            <person name="Leendertz F.H."/>
        </authorList>
    </citation>
    <scope>NUCLEOTIDE SEQUENCE [LARGE SCALE GENOMIC DNA]</scope>
    <source>
        <strain evidence="19 20">CGMCC 4.6857</strain>
    </source>
</reference>
<dbReference type="HAMAP" id="MF_00037">
    <property type="entry name" value="MurB"/>
    <property type="match status" value="1"/>
</dbReference>
<dbReference type="SUPFAM" id="SSF56194">
    <property type="entry name" value="Uridine diphospho-N-Acetylenolpyruvylglucosamine reductase, MurB, C-terminal domain"/>
    <property type="match status" value="1"/>
</dbReference>
<dbReference type="NCBIfam" id="TIGR00179">
    <property type="entry name" value="murB"/>
    <property type="match status" value="1"/>
</dbReference>
<evidence type="ECO:0000256" key="7">
    <source>
        <dbReference type="ARBA" id="ARBA00022618"/>
    </source>
</evidence>
<dbReference type="PANTHER" id="PTHR21071">
    <property type="entry name" value="UDP-N-ACETYLENOLPYRUVOYLGLUCOSAMINE REDUCTASE"/>
    <property type="match status" value="1"/>
</dbReference>
<evidence type="ECO:0000256" key="1">
    <source>
        <dbReference type="ARBA" id="ARBA00001974"/>
    </source>
</evidence>
<keyword evidence="9 17" id="KW-0274">FAD</keyword>
<organism evidence="19 20">
    <name type="scientific">Paractinoplanes atraurantiacus</name>
    <dbReference type="NCBI Taxonomy" id="1036182"/>
    <lineage>
        <taxon>Bacteria</taxon>
        <taxon>Bacillati</taxon>
        <taxon>Actinomycetota</taxon>
        <taxon>Actinomycetes</taxon>
        <taxon>Micromonosporales</taxon>
        <taxon>Micromonosporaceae</taxon>
        <taxon>Paractinoplanes</taxon>
    </lineage>
</organism>
<evidence type="ECO:0000259" key="18">
    <source>
        <dbReference type="PROSITE" id="PS51387"/>
    </source>
</evidence>
<feature type="active site" evidence="17">
    <location>
        <position position="344"/>
    </location>
</feature>
<dbReference type="InterPro" id="IPR016167">
    <property type="entry name" value="FAD-bd_PCMH_sub1"/>
</dbReference>
<dbReference type="InterPro" id="IPR016169">
    <property type="entry name" value="FAD-bd_PCMH_sub2"/>
</dbReference>
<evidence type="ECO:0000256" key="14">
    <source>
        <dbReference type="ARBA" id="ARBA00023306"/>
    </source>
</evidence>
<dbReference type="GO" id="GO:0071949">
    <property type="term" value="F:FAD binding"/>
    <property type="evidence" value="ECO:0007669"/>
    <property type="project" value="InterPro"/>
</dbReference>
<evidence type="ECO:0000256" key="16">
    <source>
        <dbReference type="ARBA" id="ARBA00048914"/>
    </source>
</evidence>
<evidence type="ECO:0000256" key="5">
    <source>
        <dbReference type="ARBA" id="ARBA00010485"/>
    </source>
</evidence>
<dbReference type="Pfam" id="PF02873">
    <property type="entry name" value="MurB_C"/>
    <property type="match status" value="1"/>
</dbReference>
<comment type="catalytic activity">
    <reaction evidence="16 17">
        <text>UDP-N-acetyl-alpha-D-muramate + NADP(+) = UDP-N-acetyl-3-O-(1-carboxyvinyl)-alpha-D-glucosamine + NADPH + H(+)</text>
        <dbReference type="Rhea" id="RHEA:12248"/>
        <dbReference type="ChEBI" id="CHEBI:15378"/>
        <dbReference type="ChEBI" id="CHEBI:57783"/>
        <dbReference type="ChEBI" id="CHEBI:58349"/>
        <dbReference type="ChEBI" id="CHEBI:68483"/>
        <dbReference type="ChEBI" id="CHEBI:70757"/>
        <dbReference type="EC" id="1.3.1.98"/>
    </reaction>
</comment>
<evidence type="ECO:0000256" key="9">
    <source>
        <dbReference type="ARBA" id="ARBA00022827"/>
    </source>
</evidence>
<dbReference type="InterPro" id="IPR016166">
    <property type="entry name" value="FAD-bd_PCMH"/>
</dbReference>
<dbReference type="InterPro" id="IPR036635">
    <property type="entry name" value="MurB_C_sf"/>
</dbReference>
<keyword evidence="20" id="KW-1185">Reference proteome</keyword>
<dbReference type="Gene3D" id="3.30.43.10">
    <property type="entry name" value="Uridine Diphospho-n-acetylenolpyruvylglucosamine Reductase, domain 2"/>
    <property type="match status" value="1"/>
</dbReference>
<keyword evidence="8 17" id="KW-0285">Flavoprotein</keyword>
<evidence type="ECO:0000313" key="20">
    <source>
        <dbReference type="Proteomes" id="UP000219612"/>
    </source>
</evidence>
<comment type="function">
    <text evidence="2 17">Cell wall formation.</text>
</comment>
<evidence type="ECO:0000256" key="10">
    <source>
        <dbReference type="ARBA" id="ARBA00022857"/>
    </source>
</evidence>
<dbReference type="Pfam" id="PF01565">
    <property type="entry name" value="FAD_binding_4"/>
    <property type="match status" value="1"/>
</dbReference>
<keyword evidence="10 17" id="KW-0521">NADP</keyword>
<evidence type="ECO:0000256" key="15">
    <source>
        <dbReference type="ARBA" id="ARBA00023316"/>
    </source>
</evidence>
<dbReference type="Gene3D" id="3.90.78.10">
    <property type="entry name" value="UDP-N-acetylenolpyruvoylglucosamine reductase, C-terminal domain"/>
    <property type="match status" value="1"/>
</dbReference>
<dbReference type="PROSITE" id="PS51387">
    <property type="entry name" value="FAD_PCMH"/>
    <property type="match status" value="1"/>
</dbReference>
<keyword evidence="13 17" id="KW-0560">Oxidoreductase</keyword>
<dbReference type="Gene3D" id="3.30.465.10">
    <property type="match status" value="1"/>
</dbReference>
<sequence length="352" mass="37344">MRCPETVEPRVGAVHDLSAAPQTDLSAYTTLRLGGPPGDLTVATETDQLVASVRNAASILLLAGGSNVVIGDGGFDGPVVLIRTRGIREVEPSVLRVAAGEPWDDFVSYAVENGYSGLECLSGIPGSAGATPIQNVGAYGAEVAHTIVAVHAYDRKSDTVRAMTPEECGFAYRASVFKHNDRYVVLEVDFRLERSDESAPIRYAELARNLGVEAGDRVPLRQARDTVLKLRAGKGMVLDPDDRDTWSVGSFFTNPVVSAAEWASLGLEAPHWPAADGSVKIPAAWLIENAGFPKGFAGDGVSISTKHTLALTNRGTGTTSALLDLARTVRDGVRDKFGVELHPEPVLVNCAI</sequence>
<comment type="pathway">
    <text evidence="4 17">Cell wall biogenesis; peptidoglycan biosynthesis.</text>
</comment>
<keyword evidence="7 17" id="KW-0132">Cell division</keyword>
<dbReference type="UniPathway" id="UPA00219"/>
<comment type="cofactor">
    <cofactor evidence="1 17">
        <name>FAD</name>
        <dbReference type="ChEBI" id="CHEBI:57692"/>
    </cofactor>
</comment>